<evidence type="ECO:0000256" key="1">
    <source>
        <dbReference type="ARBA" id="ARBA00023015"/>
    </source>
</evidence>
<proteinExistence type="predicted"/>
<dbReference type="InterPro" id="IPR036388">
    <property type="entry name" value="WH-like_DNA-bd_sf"/>
</dbReference>
<feature type="region of interest" description="Disordered" evidence="4">
    <location>
        <begin position="120"/>
        <end position="146"/>
    </location>
</feature>
<dbReference type="EMBL" id="JAPVOI010000002">
    <property type="protein sequence ID" value="MCZ4088818.1"/>
    <property type="molecule type" value="Genomic_DNA"/>
</dbReference>
<evidence type="ECO:0000256" key="3">
    <source>
        <dbReference type="ARBA" id="ARBA00023163"/>
    </source>
</evidence>
<dbReference type="PANTHER" id="PTHR43537">
    <property type="entry name" value="TRANSCRIPTIONAL REGULATOR, GNTR FAMILY"/>
    <property type="match status" value="1"/>
</dbReference>
<evidence type="ECO:0000313" key="7">
    <source>
        <dbReference type="Proteomes" id="UP001079430"/>
    </source>
</evidence>
<dbReference type="PROSITE" id="PS50949">
    <property type="entry name" value="HTH_GNTR"/>
    <property type="match status" value="1"/>
</dbReference>
<dbReference type="SMART" id="SM00345">
    <property type="entry name" value="HTH_GNTR"/>
    <property type="match status" value="1"/>
</dbReference>
<dbReference type="CDD" id="cd07377">
    <property type="entry name" value="WHTH_GntR"/>
    <property type="match status" value="1"/>
</dbReference>
<evidence type="ECO:0000313" key="6">
    <source>
        <dbReference type="EMBL" id="MCZ4088818.1"/>
    </source>
</evidence>
<evidence type="ECO:0000259" key="5">
    <source>
        <dbReference type="PROSITE" id="PS50949"/>
    </source>
</evidence>
<comment type="caution">
    <text evidence="6">The sequence shown here is derived from an EMBL/GenBank/DDBJ whole genome shotgun (WGS) entry which is preliminary data.</text>
</comment>
<keyword evidence="7" id="KW-1185">Reference proteome</keyword>
<keyword evidence="3" id="KW-0804">Transcription</keyword>
<dbReference type="PANTHER" id="PTHR43537:SF5">
    <property type="entry name" value="UXU OPERON TRANSCRIPTIONAL REGULATOR"/>
    <property type="match status" value="1"/>
</dbReference>
<dbReference type="PRINTS" id="PR00035">
    <property type="entry name" value="HTHGNTR"/>
</dbReference>
<evidence type="ECO:0000256" key="2">
    <source>
        <dbReference type="ARBA" id="ARBA00023125"/>
    </source>
</evidence>
<dbReference type="Pfam" id="PF00392">
    <property type="entry name" value="GntR"/>
    <property type="match status" value="1"/>
</dbReference>
<name>A0ABT4KA23_9HYPH</name>
<feature type="domain" description="HTH gntR-type" evidence="5">
    <location>
        <begin position="25"/>
        <end position="92"/>
    </location>
</feature>
<dbReference type="Proteomes" id="UP001079430">
    <property type="component" value="Unassembled WGS sequence"/>
</dbReference>
<gene>
    <name evidence="6" type="ORF">O3W52_01640</name>
</gene>
<organism evidence="6 7">
    <name type="scientific">Sinorhizobium psoraleae</name>
    <dbReference type="NCBI Taxonomy" id="520838"/>
    <lineage>
        <taxon>Bacteria</taxon>
        <taxon>Pseudomonadati</taxon>
        <taxon>Pseudomonadota</taxon>
        <taxon>Alphaproteobacteria</taxon>
        <taxon>Hyphomicrobiales</taxon>
        <taxon>Rhizobiaceae</taxon>
        <taxon>Sinorhizobium/Ensifer group</taxon>
        <taxon>Sinorhizobium</taxon>
    </lineage>
</organism>
<protein>
    <submittedName>
        <fullName evidence="6">GntR family transcriptional regulator</fullName>
    </submittedName>
</protein>
<reference evidence="6" key="1">
    <citation type="submission" date="2022-10" db="EMBL/GenBank/DDBJ databases">
        <title>Whole genome sequencing of three plant growth promoting bacteria isolated from Vachellia tortilis subsp. raddiana in Morocco.</title>
        <authorList>
            <person name="Hnini M."/>
            <person name="Zouagui R."/>
            <person name="Zouagui H."/>
            <person name="Chemao Elfihri M.-W."/>
            <person name="Ibrahimi A."/>
            <person name="Sbabou L."/>
            <person name="Aurag J."/>
        </authorList>
    </citation>
    <scope>NUCLEOTIDE SEQUENCE</scope>
    <source>
        <strain evidence="6">LMR678</strain>
    </source>
</reference>
<sequence length="146" mass="16839">MFPSQQQWGRFGRYRSFRIVQDALQPTRTDNCKRNHPARHLGELSTGDHLKTQQLADRFGVSRSPVREAMDMLATQGLLEQKENRGFFVKEITDSIAERVREDAEPFEVANDYQRLAERLAHRSDTGRSHRADAERALRSDEIAGQ</sequence>
<keyword evidence="1" id="KW-0805">Transcription regulation</keyword>
<accession>A0ABT4KA23</accession>
<dbReference type="RefSeq" id="WP_269274886.1">
    <property type="nucleotide sequence ID" value="NZ_JAPVOI010000002.1"/>
</dbReference>
<dbReference type="InterPro" id="IPR036390">
    <property type="entry name" value="WH_DNA-bd_sf"/>
</dbReference>
<evidence type="ECO:0000256" key="4">
    <source>
        <dbReference type="SAM" id="MobiDB-lite"/>
    </source>
</evidence>
<dbReference type="InterPro" id="IPR000524">
    <property type="entry name" value="Tscrpt_reg_HTH_GntR"/>
</dbReference>
<keyword evidence="2" id="KW-0238">DNA-binding</keyword>
<dbReference type="SUPFAM" id="SSF46785">
    <property type="entry name" value="Winged helix' DNA-binding domain"/>
    <property type="match status" value="1"/>
</dbReference>
<dbReference type="Gene3D" id="1.10.10.10">
    <property type="entry name" value="Winged helix-like DNA-binding domain superfamily/Winged helix DNA-binding domain"/>
    <property type="match status" value="1"/>
</dbReference>